<accession>A0ABX3ZEV4</accession>
<dbReference type="GO" id="GO:0008168">
    <property type="term" value="F:methyltransferase activity"/>
    <property type="evidence" value="ECO:0007669"/>
    <property type="project" value="UniProtKB-KW"/>
</dbReference>
<dbReference type="SUPFAM" id="SSF53335">
    <property type="entry name" value="S-adenosyl-L-methionine-dependent methyltransferases"/>
    <property type="match status" value="1"/>
</dbReference>
<gene>
    <name evidence="3" type="ORF">CBM15_15070</name>
</gene>
<keyword evidence="3" id="KW-0489">Methyltransferase</keyword>
<evidence type="ECO:0000259" key="2">
    <source>
        <dbReference type="Pfam" id="PF13649"/>
    </source>
</evidence>
<proteinExistence type="predicted"/>
<dbReference type="PANTHER" id="PTHR43861">
    <property type="entry name" value="TRANS-ACONITATE 2-METHYLTRANSFERASE-RELATED"/>
    <property type="match status" value="1"/>
</dbReference>
<sequence>MIAYYYDQFHTWGKEDEYFMELLQLSKAKKIADLGCGTGRVTIELAKAGYEVTRIDPNEEAIHRAQNKENAELVLWIIGDSKGLTINSYDAVIMTANVAQVFITEESWKNVLQDVFTALKPGGQFIFDARNPQAKAWEEWQKDETVDQLQDIYTGDPLMYWDEYEGLDRNVFTFYEKIKNVNTGITHEAKVQLIFRSLEEISSALKKAGFITVNAYEDFTFQTATNQAKSFIFHCVK</sequence>
<dbReference type="GO" id="GO:0032259">
    <property type="term" value="P:methylation"/>
    <property type="evidence" value="ECO:0007669"/>
    <property type="project" value="UniProtKB-KW"/>
</dbReference>
<evidence type="ECO:0000313" key="4">
    <source>
        <dbReference type="Proteomes" id="UP000196594"/>
    </source>
</evidence>
<organism evidence="3 4">
    <name type="scientific">Solibacillus kalamii</name>
    <dbReference type="NCBI Taxonomy" id="1748298"/>
    <lineage>
        <taxon>Bacteria</taxon>
        <taxon>Bacillati</taxon>
        <taxon>Bacillota</taxon>
        <taxon>Bacilli</taxon>
        <taxon>Bacillales</taxon>
        <taxon>Caryophanaceae</taxon>
        <taxon>Solibacillus</taxon>
    </lineage>
</organism>
<evidence type="ECO:0000313" key="3">
    <source>
        <dbReference type="EMBL" id="OUZ38101.1"/>
    </source>
</evidence>
<dbReference type="RefSeq" id="WP_087618145.1">
    <property type="nucleotide sequence ID" value="NZ_JAFBEY010000008.1"/>
</dbReference>
<dbReference type="InterPro" id="IPR029063">
    <property type="entry name" value="SAM-dependent_MTases_sf"/>
</dbReference>
<keyword evidence="4" id="KW-1185">Reference proteome</keyword>
<reference evidence="3 4" key="1">
    <citation type="journal article" date="2017" name="Int. J. Syst. Evol. Microbiol.">
        <title>Solibacillus kalamii sp. nov., isolated from a high-efficiency particulate arrestance filter system used in the International Space Station.</title>
        <authorList>
            <person name="Checinska Sielaff A."/>
            <person name="Kumar R.M."/>
            <person name="Pal D."/>
            <person name="Mayilraj S."/>
            <person name="Venkateswaran K."/>
        </authorList>
    </citation>
    <scope>NUCLEOTIDE SEQUENCE [LARGE SCALE GENOMIC DNA]</scope>
    <source>
        <strain evidence="3 4">ISSFR-015</strain>
    </source>
</reference>
<dbReference type="EMBL" id="NHNT01000011">
    <property type="protein sequence ID" value="OUZ38101.1"/>
    <property type="molecule type" value="Genomic_DNA"/>
</dbReference>
<dbReference type="InterPro" id="IPR041698">
    <property type="entry name" value="Methyltransf_25"/>
</dbReference>
<comment type="caution">
    <text evidence="3">The sequence shown here is derived from an EMBL/GenBank/DDBJ whole genome shotgun (WGS) entry which is preliminary data.</text>
</comment>
<feature type="domain" description="Methyltransferase" evidence="2">
    <location>
        <begin position="31"/>
        <end position="123"/>
    </location>
</feature>
<dbReference type="Pfam" id="PF13649">
    <property type="entry name" value="Methyltransf_25"/>
    <property type="match status" value="1"/>
</dbReference>
<dbReference type="Gene3D" id="2.20.25.110">
    <property type="entry name" value="S-adenosyl-L-methionine-dependent methyltransferases"/>
    <property type="match status" value="1"/>
</dbReference>
<protein>
    <submittedName>
        <fullName evidence="3">SAM-dependent methyltransferase</fullName>
    </submittedName>
</protein>
<dbReference type="Gene3D" id="3.40.50.150">
    <property type="entry name" value="Vaccinia Virus protein VP39"/>
    <property type="match status" value="1"/>
</dbReference>
<dbReference type="Proteomes" id="UP000196594">
    <property type="component" value="Unassembled WGS sequence"/>
</dbReference>
<keyword evidence="1" id="KW-0808">Transferase</keyword>
<dbReference type="CDD" id="cd02440">
    <property type="entry name" value="AdoMet_MTases"/>
    <property type="match status" value="1"/>
</dbReference>
<evidence type="ECO:0000256" key="1">
    <source>
        <dbReference type="ARBA" id="ARBA00022679"/>
    </source>
</evidence>
<name>A0ABX3ZEV4_9BACL</name>